<name>A0A4U9W8M0_9SPHI</name>
<dbReference type="InterPro" id="IPR017853">
    <property type="entry name" value="GH"/>
</dbReference>
<proteinExistence type="inferred from homology"/>
<dbReference type="Pfam" id="PF16757">
    <property type="entry name" value="Fucosidase_C"/>
    <property type="match status" value="1"/>
</dbReference>
<accession>A0A4U9W8M0</accession>
<dbReference type="Proteomes" id="UP000308196">
    <property type="component" value="Chromosome"/>
</dbReference>
<keyword evidence="3" id="KW-0732">Signal</keyword>
<dbReference type="SMART" id="SM00812">
    <property type="entry name" value="Alpha_L_fucos"/>
    <property type="match status" value="1"/>
</dbReference>
<reference evidence="8 9" key="1">
    <citation type="submission" date="2019-05" db="EMBL/GenBank/DDBJ databases">
        <authorList>
            <consortium name="Pathogen Informatics"/>
        </authorList>
    </citation>
    <scope>NUCLEOTIDE SEQUENCE [LARGE SCALE GENOMIC DNA]</scope>
    <source>
        <strain evidence="8 9">NCTC11429</strain>
    </source>
</reference>
<dbReference type="EMBL" id="LR590484">
    <property type="protein sequence ID" value="VTR55189.1"/>
    <property type="molecule type" value="Genomic_DNA"/>
</dbReference>
<dbReference type="GeneID" id="78465792"/>
<dbReference type="GO" id="GO:0004560">
    <property type="term" value="F:alpha-L-fucosidase activity"/>
    <property type="evidence" value="ECO:0007669"/>
    <property type="project" value="InterPro"/>
</dbReference>
<dbReference type="GO" id="GO:0016139">
    <property type="term" value="P:glycoside catabolic process"/>
    <property type="evidence" value="ECO:0007669"/>
    <property type="project" value="TreeGrafter"/>
</dbReference>
<dbReference type="GO" id="GO:0005764">
    <property type="term" value="C:lysosome"/>
    <property type="evidence" value="ECO:0007669"/>
    <property type="project" value="TreeGrafter"/>
</dbReference>
<organism evidence="8 9">
    <name type="scientific">Sphingobacterium thalpophilum</name>
    <dbReference type="NCBI Taxonomy" id="259"/>
    <lineage>
        <taxon>Bacteria</taxon>
        <taxon>Pseudomonadati</taxon>
        <taxon>Bacteroidota</taxon>
        <taxon>Sphingobacteriia</taxon>
        <taxon>Sphingobacteriales</taxon>
        <taxon>Sphingobacteriaceae</taxon>
        <taxon>Sphingobacterium</taxon>
    </lineage>
</organism>
<keyword evidence="4" id="KW-0378">Hydrolase</keyword>
<dbReference type="GO" id="GO:0006004">
    <property type="term" value="P:fucose metabolic process"/>
    <property type="evidence" value="ECO:0007669"/>
    <property type="project" value="TreeGrafter"/>
</dbReference>
<sequence length="562" mass="64092">MATGESPAHGHPYLKYMMMNRRSAIKLIGTAIPTLFLSRFTSAYTYLGKVPFDPNWRSLERYSVPRWFRDAKFGIWAHWGPQCQPEYGDWYARGMYQEGSDQYLYHVKKYGHPSVFGFKDVIHEWKAEKWDPEALMDLYQAAGAQYFMALANHHDNLDLFHSSHHRWNSVNVGPKKDIVRGWEQAAKKRGLKFGVSVHAAHAWTWYETAQRADKQGNYAGVAYDGKLRKEDGKGKWWAGYDPQELYAQDHAPSLDSTDDHTIHRQWHWDVASGVSIPTDAYCTNFKARTLELMDNYRPDMVYFDDTVLPLWPISNVGLEIAAQYYNKSMQANKGKVEVVINGKILDEQQRKCLVWDIERGQSNSIEPQPWQTCTCIGSWHYDRRIYDNNSYKSAKTVIHMLIDVVSKNGNLLLSVPLRGDGSIDDKAKAVVQSIGDWMSRYSEAILGSRPWHIFGEGPALEDAPALNVQGFNEGKGKALTGEDLRFTTKGNILYVFIMGRPEKNLLTIKSLGKGAPNTKAVRTVQALGYTHRLTYRQLTDVLEIELPDGLIQNEIATVLKIS</sequence>
<dbReference type="Gene3D" id="2.60.40.1180">
    <property type="entry name" value="Golgi alpha-mannosidase II"/>
    <property type="match status" value="1"/>
</dbReference>
<dbReference type="InterPro" id="IPR000933">
    <property type="entry name" value="Glyco_hydro_29"/>
</dbReference>
<comment type="similarity">
    <text evidence="1">Belongs to the glycosyl hydrolase 29 family.</text>
</comment>
<dbReference type="InterPro" id="IPR031919">
    <property type="entry name" value="Fucosidase_C"/>
</dbReference>
<dbReference type="InterPro" id="IPR057739">
    <property type="entry name" value="Glyco_hydro_29_N"/>
</dbReference>
<feature type="domain" description="Glycoside hydrolase family 29 N-terminal" evidence="6">
    <location>
        <begin position="51"/>
        <end position="443"/>
    </location>
</feature>
<evidence type="ECO:0000256" key="2">
    <source>
        <dbReference type="ARBA" id="ARBA00012662"/>
    </source>
</evidence>
<evidence type="ECO:0000313" key="9">
    <source>
        <dbReference type="Proteomes" id="UP000308196"/>
    </source>
</evidence>
<evidence type="ECO:0000256" key="5">
    <source>
        <dbReference type="ARBA" id="ARBA00023295"/>
    </source>
</evidence>
<dbReference type="Pfam" id="PF01120">
    <property type="entry name" value="Alpha_L_fucos"/>
    <property type="match status" value="1"/>
</dbReference>
<evidence type="ECO:0000313" key="8">
    <source>
        <dbReference type="EMBL" id="VTR55189.1"/>
    </source>
</evidence>
<evidence type="ECO:0000259" key="6">
    <source>
        <dbReference type="Pfam" id="PF01120"/>
    </source>
</evidence>
<dbReference type="PANTHER" id="PTHR10030:SF37">
    <property type="entry name" value="ALPHA-L-FUCOSIDASE-RELATED"/>
    <property type="match status" value="1"/>
</dbReference>
<gene>
    <name evidence="8" type="ORF">NCTC11429_05255</name>
</gene>
<dbReference type="PANTHER" id="PTHR10030">
    <property type="entry name" value="ALPHA-L-FUCOSIDASE"/>
    <property type="match status" value="1"/>
</dbReference>
<keyword evidence="5" id="KW-0326">Glycosidase</keyword>
<evidence type="ECO:0000256" key="3">
    <source>
        <dbReference type="ARBA" id="ARBA00022729"/>
    </source>
</evidence>
<dbReference type="AlphaFoldDB" id="A0A4U9W8M0"/>
<evidence type="ECO:0000256" key="4">
    <source>
        <dbReference type="ARBA" id="ARBA00022801"/>
    </source>
</evidence>
<feature type="domain" description="Alpha-L-fucosidase C-terminal" evidence="7">
    <location>
        <begin position="482"/>
        <end position="561"/>
    </location>
</feature>
<dbReference type="InterPro" id="IPR013780">
    <property type="entry name" value="Glyco_hydro_b"/>
</dbReference>
<dbReference type="SUPFAM" id="SSF51445">
    <property type="entry name" value="(Trans)glycosidases"/>
    <property type="match status" value="1"/>
</dbReference>
<evidence type="ECO:0000259" key="7">
    <source>
        <dbReference type="Pfam" id="PF16757"/>
    </source>
</evidence>
<dbReference type="STRING" id="1123265.GCA_000686625_00593"/>
<dbReference type="EC" id="3.2.1.51" evidence="2"/>
<dbReference type="Gene3D" id="3.20.20.80">
    <property type="entry name" value="Glycosidases"/>
    <property type="match status" value="1"/>
</dbReference>
<dbReference type="RefSeq" id="WP_232048777.1">
    <property type="nucleotide sequence ID" value="NZ_LR590484.1"/>
</dbReference>
<dbReference type="KEGG" id="stha:NCTC11429_05255"/>
<evidence type="ECO:0000256" key="1">
    <source>
        <dbReference type="ARBA" id="ARBA00007951"/>
    </source>
</evidence>
<protein>
    <recommendedName>
        <fullName evidence="2">alpha-L-fucosidase</fullName>
        <ecNumber evidence="2">3.2.1.51</ecNumber>
    </recommendedName>
</protein>